<feature type="domain" description="ABC transporter" evidence="9">
    <location>
        <begin position="17"/>
        <end position="252"/>
    </location>
</feature>
<dbReference type="AlphaFoldDB" id="A0A934KCP4"/>
<dbReference type="GO" id="GO:0016887">
    <property type="term" value="F:ATP hydrolysis activity"/>
    <property type="evidence" value="ECO:0007669"/>
    <property type="project" value="InterPro"/>
</dbReference>
<keyword evidence="3" id="KW-0762">Sugar transport</keyword>
<evidence type="ECO:0000256" key="6">
    <source>
        <dbReference type="ARBA" id="ARBA00022840"/>
    </source>
</evidence>
<dbReference type="RefSeq" id="WP_338204851.1">
    <property type="nucleotide sequence ID" value="NZ_JAEKNR010000225.1"/>
</dbReference>
<dbReference type="PANTHER" id="PTHR43790:SF3">
    <property type="entry name" value="D-ALLOSE IMPORT ATP-BINDING PROTEIN ALSA-RELATED"/>
    <property type="match status" value="1"/>
</dbReference>
<dbReference type="CDD" id="cd03215">
    <property type="entry name" value="ABC_Carb_Monos_II"/>
    <property type="match status" value="1"/>
</dbReference>
<protein>
    <submittedName>
        <fullName evidence="10">Sugar ABC transporter ATP-binding protein</fullName>
    </submittedName>
</protein>
<dbReference type="InterPro" id="IPR003439">
    <property type="entry name" value="ABC_transporter-like_ATP-bd"/>
</dbReference>
<name>A0A934KCP4_9BACT</name>
<evidence type="ECO:0000256" key="2">
    <source>
        <dbReference type="ARBA" id="ARBA00022475"/>
    </source>
</evidence>
<keyword evidence="5" id="KW-0547">Nucleotide-binding</keyword>
<dbReference type="GO" id="GO:0005524">
    <property type="term" value="F:ATP binding"/>
    <property type="evidence" value="ECO:0007669"/>
    <property type="project" value="UniProtKB-KW"/>
</dbReference>
<keyword evidence="6 10" id="KW-0067">ATP-binding</keyword>
<accession>A0A934KCP4</accession>
<dbReference type="SMART" id="SM00382">
    <property type="entry name" value="AAA"/>
    <property type="match status" value="2"/>
</dbReference>
<reference evidence="10" key="1">
    <citation type="submission" date="2020-10" db="EMBL/GenBank/DDBJ databases">
        <title>Ca. Dormibacterota MAGs.</title>
        <authorList>
            <person name="Montgomery K."/>
        </authorList>
    </citation>
    <scope>NUCLEOTIDE SEQUENCE [LARGE SCALE GENOMIC DNA]</scope>
    <source>
        <strain evidence="10">SC8812_S17_10</strain>
    </source>
</reference>
<keyword evidence="11" id="KW-1185">Reference proteome</keyword>
<dbReference type="SUPFAM" id="SSF52540">
    <property type="entry name" value="P-loop containing nucleoside triphosphate hydrolases"/>
    <property type="match status" value="2"/>
</dbReference>
<comment type="caution">
    <text evidence="10">The sequence shown here is derived from an EMBL/GenBank/DDBJ whole genome shotgun (WGS) entry which is preliminary data.</text>
</comment>
<keyword evidence="2" id="KW-1003">Cell membrane</keyword>
<evidence type="ECO:0000259" key="9">
    <source>
        <dbReference type="PROSITE" id="PS50893"/>
    </source>
</evidence>
<keyword evidence="4" id="KW-0677">Repeat</keyword>
<evidence type="ECO:0000313" key="11">
    <source>
        <dbReference type="Proteomes" id="UP000612893"/>
    </source>
</evidence>
<dbReference type="InterPro" id="IPR027417">
    <property type="entry name" value="P-loop_NTPase"/>
</dbReference>
<dbReference type="PROSITE" id="PS50893">
    <property type="entry name" value="ABC_TRANSPORTER_2"/>
    <property type="match status" value="2"/>
</dbReference>
<dbReference type="InterPro" id="IPR017871">
    <property type="entry name" value="ABC_transporter-like_CS"/>
</dbReference>
<keyword evidence="8" id="KW-0472">Membrane</keyword>
<evidence type="ECO:0000256" key="5">
    <source>
        <dbReference type="ARBA" id="ARBA00022741"/>
    </source>
</evidence>
<proteinExistence type="predicted"/>
<evidence type="ECO:0000256" key="3">
    <source>
        <dbReference type="ARBA" id="ARBA00022597"/>
    </source>
</evidence>
<dbReference type="PANTHER" id="PTHR43790">
    <property type="entry name" value="CARBOHYDRATE TRANSPORT ATP-BINDING PROTEIN MG119-RELATED"/>
    <property type="match status" value="1"/>
</dbReference>
<dbReference type="CDD" id="cd03216">
    <property type="entry name" value="ABC_Carb_Monos_I"/>
    <property type="match status" value="1"/>
</dbReference>
<dbReference type="InterPro" id="IPR050107">
    <property type="entry name" value="ABC_carbohydrate_import_ATPase"/>
</dbReference>
<keyword evidence="7" id="KW-1278">Translocase</keyword>
<dbReference type="Gene3D" id="3.40.50.300">
    <property type="entry name" value="P-loop containing nucleotide triphosphate hydrolases"/>
    <property type="match status" value="2"/>
</dbReference>
<dbReference type="PROSITE" id="PS00211">
    <property type="entry name" value="ABC_TRANSPORTER_1"/>
    <property type="match status" value="2"/>
</dbReference>
<dbReference type="Pfam" id="PF00005">
    <property type="entry name" value="ABC_tran"/>
    <property type="match status" value="2"/>
</dbReference>
<evidence type="ECO:0000256" key="8">
    <source>
        <dbReference type="ARBA" id="ARBA00023136"/>
    </source>
</evidence>
<evidence type="ECO:0000256" key="1">
    <source>
        <dbReference type="ARBA" id="ARBA00022448"/>
    </source>
</evidence>
<sequence>MKNGSIVERSNRDIIHVRAVELGKRFGGAHALKGVTLAIRRGEVHGLVGENGAGKSTLGKIIAGVIRADTGTLYVDGRAVSYATPREALRDGIAMIAQEVMVVPRMTVVENVLLGSRDRRPYAVSKRDLAKRYEAIDEQVGFGIPPHMAVGQLALGDQQKVEILRALAREAQLIVMDEPTAALTRPEAQRLFEAIRLLRQRGTTIVFVSHFLEEVLDLADAVTILKDGELVRTAPAREETPDRLIESMVGRPLDRVFPEKIFPPGDAKTVISIRGLTTHKLLRDISFDVKQGEIVALAGLIGSGRSEVAHAIFGASPIDAGQVSIDGKPVVVKSARKGISRGIALLPESRRQQGLLLTRSIAENITLAHIGDISWIGLIRSREERKRVTDLMKDLDIRAADRSVRVASLSGGNQQKVLFGKWLFRRPRLLIADEPTRGIDVGAKQHIYRLLRALASQGVAVILISSEIEEVMGLAHRVLVMRQGKVIAELAGAGLTEEALMVSAFGGVVHG</sequence>
<dbReference type="Proteomes" id="UP000612893">
    <property type="component" value="Unassembled WGS sequence"/>
</dbReference>
<dbReference type="EMBL" id="JAEKNR010000225">
    <property type="protein sequence ID" value="MBJ7600871.1"/>
    <property type="molecule type" value="Genomic_DNA"/>
</dbReference>
<dbReference type="InterPro" id="IPR003593">
    <property type="entry name" value="AAA+_ATPase"/>
</dbReference>
<evidence type="ECO:0000256" key="4">
    <source>
        <dbReference type="ARBA" id="ARBA00022737"/>
    </source>
</evidence>
<gene>
    <name evidence="10" type="ORF">JF922_22735</name>
</gene>
<evidence type="ECO:0000256" key="7">
    <source>
        <dbReference type="ARBA" id="ARBA00022967"/>
    </source>
</evidence>
<keyword evidence="1" id="KW-0813">Transport</keyword>
<evidence type="ECO:0000313" key="10">
    <source>
        <dbReference type="EMBL" id="MBJ7600871.1"/>
    </source>
</evidence>
<feature type="domain" description="ABC transporter" evidence="9">
    <location>
        <begin position="267"/>
        <end position="508"/>
    </location>
</feature>
<organism evidence="10 11">
    <name type="scientific">Candidatus Nephthysia bennettiae</name>
    <dbReference type="NCBI Taxonomy" id="3127016"/>
    <lineage>
        <taxon>Bacteria</taxon>
        <taxon>Bacillati</taxon>
        <taxon>Candidatus Dormiibacterota</taxon>
        <taxon>Candidatus Dormibacteria</taxon>
        <taxon>Candidatus Dormibacterales</taxon>
        <taxon>Candidatus Dormibacteraceae</taxon>
        <taxon>Candidatus Nephthysia</taxon>
    </lineage>
</organism>